<evidence type="ECO:0000313" key="1">
    <source>
        <dbReference type="EMBL" id="RUM02382.1"/>
    </source>
</evidence>
<reference evidence="1 2" key="1">
    <citation type="journal article" date="2015" name="Int. J. Syst. Evol. Microbiol.">
        <title>Rhizobium anhuiense sp. nov., isolated from effective nodules of Vicia faba and Pisum sativum.</title>
        <authorList>
            <person name="Zhang Y.J."/>
            <person name="Zheng W.T."/>
            <person name="Everall I."/>
            <person name="Young J.P."/>
            <person name="Zhang X.X."/>
            <person name="Tian C.F."/>
            <person name="Sui X.H."/>
            <person name="Wang E.T."/>
            <person name="Chen W.X."/>
        </authorList>
    </citation>
    <scope>NUCLEOTIDE SEQUENCE [LARGE SCALE GENOMIC DNA]</scope>
    <source>
        <strain evidence="1 2">CCBAU 23252</strain>
    </source>
</reference>
<comment type="caution">
    <text evidence="1">The sequence shown here is derived from an EMBL/GenBank/DDBJ whole genome shotgun (WGS) entry which is preliminary data.</text>
</comment>
<organism evidence="1 2">
    <name type="scientific">Rhizobium anhuiense</name>
    <dbReference type="NCBI Taxonomy" id="1184720"/>
    <lineage>
        <taxon>Bacteria</taxon>
        <taxon>Pseudomonadati</taxon>
        <taxon>Pseudomonadota</taxon>
        <taxon>Alphaproteobacteria</taxon>
        <taxon>Hyphomicrobiales</taxon>
        <taxon>Rhizobiaceae</taxon>
        <taxon>Rhizobium/Agrobacterium group</taxon>
        <taxon>Rhizobium</taxon>
    </lineage>
</organism>
<sequence>MQLLSLLILFRDGFDDLTALQAALAQYREPLRQVAPDHLKFGAPVELDVQLASESDVLIESQEIAEFFPHKDSSEIALCNQRIELSWEMKADPGLITNLIGFVQPEVRRLVGKCWTFDPAGGAWF</sequence>
<protein>
    <submittedName>
        <fullName evidence="1">Uncharacterized protein</fullName>
    </submittedName>
</protein>
<evidence type="ECO:0000313" key="2">
    <source>
        <dbReference type="Proteomes" id="UP000273611"/>
    </source>
</evidence>
<proteinExistence type="predicted"/>
<dbReference type="AlphaFoldDB" id="A0A432NS02"/>
<dbReference type="RefSeq" id="WP_097623269.1">
    <property type="nucleotide sequence ID" value="NZ_BMFI01000004.1"/>
</dbReference>
<dbReference type="GeneID" id="75218961"/>
<dbReference type="EMBL" id="RIBW01000003">
    <property type="protein sequence ID" value="RUM02382.1"/>
    <property type="molecule type" value="Genomic_DNA"/>
</dbReference>
<dbReference type="Proteomes" id="UP000273611">
    <property type="component" value="Unassembled WGS sequence"/>
</dbReference>
<accession>A0A432NS02</accession>
<name>A0A432NS02_9HYPH</name>
<gene>
    <name evidence="1" type="ORF">EEQ99_11615</name>
</gene>